<dbReference type="Proteomes" id="UP000051922">
    <property type="component" value="Unassembled WGS sequence"/>
</dbReference>
<dbReference type="AlphaFoldDB" id="A0A0R1U504"/>
<evidence type="ECO:0000313" key="1">
    <source>
        <dbReference type="EMBL" id="KRL86344.1"/>
    </source>
</evidence>
<name>A0A0R1U504_9LACO</name>
<sequence>MDLYFETAPLQAGRIASVRDADNATVLGVRRSFGTSIGFRVFSFPEHDVIGTISAENEQAARFELRVGDDANTLVRVARGGGHPLYLLRHGGWLIAGTEKSDSYRGFQGFGFVFSMGPVITSGGRTLRVQVSKEADAVTGVLLAAALDRVRIVTNAQKKPPLQYSFGGAG</sequence>
<dbReference type="OrthoDB" id="9902126at2"/>
<dbReference type="RefSeq" id="WP_056956593.1">
    <property type="nucleotide sequence ID" value="NZ_AZFJ01000045.1"/>
</dbReference>
<evidence type="ECO:0000313" key="2">
    <source>
        <dbReference type="Proteomes" id="UP000051922"/>
    </source>
</evidence>
<dbReference type="PATRIC" id="fig|1423783.4.peg.891"/>
<organism evidence="1 2">
    <name type="scientific">Lacticaseibacillus pantheris DSM 15945 = JCM 12539 = NBRC 106106</name>
    <dbReference type="NCBI Taxonomy" id="1423783"/>
    <lineage>
        <taxon>Bacteria</taxon>
        <taxon>Bacillati</taxon>
        <taxon>Bacillota</taxon>
        <taxon>Bacilli</taxon>
        <taxon>Lactobacillales</taxon>
        <taxon>Lactobacillaceae</taxon>
        <taxon>Lacticaseibacillus</taxon>
    </lineage>
</organism>
<accession>A0A0R1U504</accession>
<dbReference type="STRING" id="1423783.FC50_GL000863"/>
<comment type="caution">
    <text evidence="1">The sequence shown here is derived from an EMBL/GenBank/DDBJ whole genome shotgun (WGS) entry which is preliminary data.</text>
</comment>
<reference evidence="1 2" key="1">
    <citation type="journal article" date="2015" name="Genome Announc.">
        <title>Expanding the biotechnology potential of lactobacilli through comparative genomics of 213 strains and associated genera.</title>
        <authorList>
            <person name="Sun Z."/>
            <person name="Harris H.M."/>
            <person name="McCann A."/>
            <person name="Guo C."/>
            <person name="Argimon S."/>
            <person name="Zhang W."/>
            <person name="Yang X."/>
            <person name="Jeffery I.B."/>
            <person name="Cooney J.C."/>
            <person name="Kagawa T.F."/>
            <person name="Liu W."/>
            <person name="Song Y."/>
            <person name="Salvetti E."/>
            <person name="Wrobel A."/>
            <person name="Rasinkangas P."/>
            <person name="Parkhill J."/>
            <person name="Rea M.C."/>
            <person name="O'Sullivan O."/>
            <person name="Ritari J."/>
            <person name="Douillard F.P."/>
            <person name="Paul Ross R."/>
            <person name="Yang R."/>
            <person name="Briner A.E."/>
            <person name="Felis G.E."/>
            <person name="de Vos W.M."/>
            <person name="Barrangou R."/>
            <person name="Klaenhammer T.R."/>
            <person name="Caufield P.W."/>
            <person name="Cui Y."/>
            <person name="Zhang H."/>
            <person name="O'Toole P.W."/>
        </authorList>
    </citation>
    <scope>NUCLEOTIDE SEQUENCE [LARGE SCALE GENOMIC DNA]</scope>
    <source>
        <strain evidence="1 2">DSM 15945</strain>
    </source>
</reference>
<keyword evidence="2" id="KW-1185">Reference proteome</keyword>
<proteinExistence type="predicted"/>
<gene>
    <name evidence="1" type="ORF">FC50_GL000863</name>
</gene>
<dbReference type="EMBL" id="AZFJ01000045">
    <property type="protein sequence ID" value="KRL86344.1"/>
    <property type="molecule type" value="Genomic_DNA"/>
</dbReference>
<protein>
    <submittedName>
        <fullName evidence="1">Uncharacterized protein</fullName>
    </submittedName>
</protein>